<proteinExistence type="predicted"/>
<organism evidence="1 2">
    <name type="scientific">Vibrio variabilis</name>
    <dbReference type="NCBI Taxonomy" id="990271"/>
    <lineage>
        <taxon>Bacteria</taxon>
        <taxon>Pseudomonadati</taxon>
        <taxon>Pseudomonadota</taxon>
        <taxon>Gammaproteobacteria</taxon>
        <taxon>Vibrionales</taxon>
        <taxon>Vibrionaceae</taxon>
        <taxon>Vibrio</taxon>
    </lineage>
</organism>
<evidence type="ECO:0000313" key="1">
    <source>
        <dbReference type="EMBL" id="GAL23740.1"/>
    </source>
</evidence>
<keyword evidence="2" id="KW-1185">Reference proteome</keyword>
<protein>
    <recommendedName>
        <fullName evidence="3">MSHA biogenesis protein MshQ</fullName>
    </recommendedName>
</protein>
<comment type="caution">
    <text evidence="1">The sequence shown here is derived from an EMBL/GenBank/DDBJ whole genome shotgun (WGS) entry which is preliminary data.</text>
</comment>
<name>A0ABQ0J4S6_9VIBR</name>
<accession>A0ABQ0J4S6</accession>
<dbReference type="EMBL" id="BBMS01000001">
    <property type="protein sequence ID" value="GAL23740.1"/>
    <property type="molecule type" value="Genomic_DNA"/>
</dbReference>
<sequence length="158" mass="17273">MAKSAVNITTPDPGSKLEDGKWDCTAVRFGGRFTANASITNSGVVHGNLPYQGFVHNEKDCVEKTIVNGSCSSDSQPQCLLSDFKKDSELNIFKDFFGVEPQYHDSVRDSGDFHIIDLTGEELGAKTVVQRSLSSSRRMHENSGLKVHALSLLQSLPQ</sequence>
<reference evidence="2" key="1">
    <citation type="submission" date="2014-09" db="EMBL/GenBank/DDBJ databases">
        <title>Vibrio variabilis JCM 19239. (C206) whole genome shotgun sequence.</title>
        <authorList>
            <person name="Sawabe T."/>
            <person name="Meirelles P."/>
            <person name="Nakanishi M."/>
            <person name="Sayaka M."/>
            <person name="Hattori M."/>
            <person name="Ohkuma M."/>
        </authorList>
    </citation>
    <scope>NUCLEOTIDE SEQUENCE [LARGE SCALE GENOMIC DNA]</scope>
    <source>
        <strain evidence="2">JCM 19239</strain>
    </source>
</reference>
<dbReference type="Proteomes" id="UP000029223">
    <property type="component" value="Unassembled WGS sequence"/>
</dbReference>
<gene>
    <name evidence="1" type="ORF">JCM19239_7694</name>
</gene>
<evidence type="ECO:0008006" key="3">
    <source>
        <dbReference type="Google" id="ProtNLM"/>
    </source>
</evidence>
<evidence type="ECO:0000313" key="2">
    <source>
        <dbReference type="Proteomes" id="UP000029223"/>
    </source>
</evidence>